<evidence type="ECO:0000259" key="10">
    <source>
        <dbReference type="SMART" id="SM00484"/>
    </source>
</evidence>
<dbReference type="Gene3D" id="1.10.150.20">
    <property type="entry name" value="5' to 3' exonuclease, C-terminal subdomain"/>
    <property type="match status" value="1"/>
</dbReference>
<dbReference type="InterPro" id="IPR029060">
    <property type="entry name" value="PIN-like_dom_sf"/>
</dbReference>
<dbReference type="PANTHER" id="PTHR11081:SF70">
    <property type="entry name" value="FLAP ENDONUCLEASE GEN HOMOLOG 1"/>
    <property type="match status" value="1"/>
</dbReference>
<dbReference type="InterPro" id="IPR008918">
    <property type="entry name" value="HhH2"/>
</dbReference>
<evidence type="ECO:0000256" key="5">
    <source>
        <dbReference type="ARBA" id="ARBA00022763"/>
    </source>
</evidence>
<keyword evidence="3" id="KW-0479">Metal-binding</keyword>
<dbReference type="CDD" id="cd09869">
    <property type="entry name" value="PIN_GEN1"/>
    <property type="match status" value="1"/>
</dbReference>
<dbReference type="Pfam" id="PF00867">
    <property type="entry name" value="XPG_I"/>
    <property type="match status" value="1"/>
</dbReference>
<dbReference type="Gene3D" id="3.40.50.1010">
    <property type="entry name" value="5'-nuclease"/>
    <property type="match status" value="1"/>
</dbReference>
<keyword evidence="12" id="KW-1185">Reference proteome</keyword>
<dbReference type="GO" id="GO:0017108">
    <property type="term" value="F:5'-flap endonuclease activity"/>
    <property type="evidence" value="ECO:0007669"/>
    <property type="project" value="TreeGrafter"/>
</dbReference>
<accession>A0A812D9B2</accession>
<evidence type="ECO:0000256" key="9">
    <source>
        <dbReference type="ARBA" id="ARBA00038112"/>
    </source>
</evidence>
<dbReference type="GO" id="GO:0000400">
    <property type="term" value="F:four-way junction DNA binding"/>
    <property type="evidence" value="ECO:0007669"/>
    <property type="project" value="UniProtKB-ARBA"/>
</dbReference>
<dbReference type="SUPFAM" id="SSF88723">
    <property type="entry name" value="PIN domain-like"/>
    <property type="match status" value="1"/>
</dbReference>
<keyword evidence="5" id="KW-0227">DNA damage</keyword>
<dbReference type="InterPro" id="IPR006084">
    <property type="entry name" value="XPG/Rad2"/>
</dbReference>
<dbReference type="GO" id="GO:0006281">
    <property type="term" value="P:DNA repair"/>
    <property type="evidence" value="ECO:0007669"/>
    <property type="project" value="UniProtKB-KW"/>
</dbReference>
<feature type="domain" description="XPG-I" evidence="10">
    <location>
        <begin position="113"/>
        <end position="184"/>
    </location>
</feature>
<dbReference type="PANTHER" id="PTHR11081">
    <property type="entry name" value="FLAP ENDONUCLEASE FAMILY MEMBER"/>
    <property type="match status" value="1"/>
</dbReference>
<keyword evidence="7" id="KW-0460">Magnesium</keyword>
<evidence type="ECO:0000256" key="2">
    <source>
        <dbReference type="ARBA" id="ARBA00022722"/>
    </source>
</evidence>
<keyword evidence="6 11" id="KW-0378">Hydrolase</keyword>
<dbReference type="InterPro" id="IPR041012">
    <property type="entry name" value="GEN_chromo"/>
</dbReference>
<evidence type="ECO:0000313" key="11">
    <source>
        <dbReference type="EMBL" id="CAE1297601.1"/>
    </source>
</evidence>
<protein>
    <submittedName>
        <fullName evidence="11">GEN1</fullName>
        <ecNumber evidence="11">3.1.-.-</ecNumber>
    </submittedName>
</protein>
<gene>
    <name evidence="11" type="ORF">SPHA_52089</name>
</gene>
<dbReference type="EC" id="3.1.-.-" evidence="11"/>
<dbReference type="PRINTS" id="PR00853">
    <property type="entry name" value="XPGRADSUPER"/>
</dbReference>
<dbReference type="InterPro" id="IPR016197">
    <property type="entry name" value="Chromo-like_dom_sf"/>
</dbReference>
<dbReference type="SUPFAM" id="SSF54160">
    <property type="entry name" value="Chromo domain-like"/>
    <property type="match status" value="1"/>
</dbReference>
<dbReference type="AlphaFoldDB" id="A0A812D9B2"/>
<dbReference type="Pfam" id="PF18704">
    <property type="entry name" value="Chromo_2"/>
    <property type="match status" value="1"/>
</dbReference>
<comment type="similarity">
    <text evidence="9">Belongs to the XPG/RAD2 endonuclease family. GEN subfamily.</text>
</comment>
<dbReference type="InterPro" id="IPR006086">
    <property type="entry name" value="XPG-I_dom"/>
</dbReference>
<keyword evidence="8" id="KW-0234">DNA repair</keyword>
<evidence type="ECO:0000313" key="12">
    <source>
        <dbReference type="Proteomes" id="UP000597762"/>
    </source>
</evidence>
<comment type="caution">
    <text evidence="11">The sequence shown here is derived from an EMBL/GenBank/DDBJ whole genome shotgun (WGS) entry which is preliminary data.</text>
</comment>
<dbReference type="GO" id="GO:0046872">
    <property type="term" value="F:metal ion binding"/>
    <property type="evidence" value="ECO:0007669"/>
    <property type="project" value="UniProtKB-KW"/>
</dbReference>
<dbReference type="InterPro" id="IPR036279">
    <property type="entry name" value="5-3_exonuclease_C_sf"/>
</dbReference>
<evidence type="ECO:0000256" key="8">
    <source>
        <dbReference type="ARBA" id="ARBA00023204"/>
    </source>
</evidence>
<evidence type="ECO:0000256" key="3">
    <source>
        <dbReference type="ARBA" id="ARBA00022723"/>
    </source>
</evidence>
<keyword evidence="4" id="KW-0255">Endonuclease</keyword>
<dbReference type="SMART" id="SM00484">
    <property type="entry name" value="XPGI"/>
    <property type="match status" value="1"/>
</dbReference>
<comment type="cofactor">
    <cofactor evidence="1">
        <name>Mg(2+)</name>
        <dbReference type="ChEBI" id="CHEBI:18420"/>
    </cofactor>
</comment>
<evidence type="ECO:0000256" key="7">
    <source>
        <dbReference type="ARBA" id="ARBA00022842"/>
    </source>
</evidence>
<reference evidence="11" key="1">
    <citation type="submission" date="2021-01" db="EMBL/GenBank/DDBJ databases">
        <authorList>
            <person name="Li R."/>
            <person name="Bekaert M."/>
        </authorList>
    </citation>
    <scope>NUCLEOTIDE SEQUENCE</scope>
    <source>
        <strain evidence="11">Farmed</strain>
    </source>
</reference>
<dbReference type="SUPFAM" id="SSF47807">
    <property type="entry name" value="5' to 3' exonuclease, C-terminal subdomain"/>
    <property type="match status" value="1"/>
</dbReference>
<dbReference type="FunFam" id="1.10.150.20:FF:000030">
    <property type="entry name" value="Flap endonuclease GEN-like 1"/>
    <property type="match status" value="1"/>
</dbReference>
<keyword evidence="2" id="KW-0540">Nuclease</keyword>
<dbReference type="Proteomes" id="UP000597762">
    <property type="component" value="Unassembled WGS sequence"/>
</dbReference>
<dbReference type="GO" id="GO:0008821">
    <property type="term" value="F:crossover junction DNA endonuclease activity"/>
    <property type="evidence" value="ECO:0007669"/>
    <property type="project" value="UniProtKB-ARBA"/>
</dbReference>
<sequence length="455" mass="53399">MKEQQEVRFFFLVDNSKTPWDLWICESQAVKQMQGNVIKPFLRNLFFRVNHLLQLGIGLVFVIDGCPPKMKRDTIRKRLNHAHRTNDNIGDWKKQPYRNRFNIFLRECCCLLESLGIPYIESCGEAEAYAAFLNAQGIVDACLTNDGDAFLYGAKKIYRNFTMDSKDPHVESYNIKDIENQIKLNRRHLVAFALLVGCDYLPKGVPKIGVETTLKLFKIFGEKDALSRFQEWRSMKFFEFLTPVEANVRNKALSLPEFPYEEIIKEFLVPKDKLPTKDLHWKQPNIKKFQEITAEKLEWTQEYALKKIIPLVTKWTMLEIIGVIPSRHHDEYIIPEKILKTRIKQGIPCFEVKWKPSDTTDESDENYISSEEQEIFRKCYPYIVEKFSQCEISKYQAENKESRKKNILVQKKSMQPIDNLLLDLEKLSLVPSKLNETKSCRMESFLLPLVNKHKI</sequence>
<proteinExistence type="inferred from homology"/>
<evidence type="ECO:0000256" key="1">
    <source>
        <dbReference type="ARBA" id="ARBA00001946"/>
    </source>
</evidence>
<dbReference type="SMART" id="SM00279">
    <property type="entry name" value="HhH2"/>
    <property type="match status" value="1"/>
</dbReference>
<dbReference type="EMBL" id="CAHIKZ030003211">
    <property type="protein sequence ID" value="CAE1297601.1"/>
    <property type="molecule type" value="Genomic_DNA"/>
</dbReference>
<dbReference type="OrthoDB" id="2959108at2759"/>
<evidence type="ECO:0000256" key="6">
    <source>
        <dbReference type="ARBA" id="ARBA00022801"/>
    </source>
</evidence>
<organism evidence="11 12">
    <name type="scientific">Acanthosepion pharaonis</name>
    <name type="common">Pharaoh cuttlefish</name>
    <name type="synonym">Sepia pharaonis</name>
    <dbReference type="NCBI Taxonomy" id="158019"/>
    <lineage>
        <taxon>Eukaryota</taxon>
        <taxon>Metazoa</taxon>
        <taxon>Spiralia</taxon>
        <taxon>Lophotrochozoa</taxon>
        <taxon>Mollusca</taxon>
        <taxon>Cephalopoda</taxon>
        <taxon>Coleoidea</taxon>
        <taxon>Decapodiformes</taxon>
        <taxon>Sepiida</taxon>
        <taxon>Sepiina</taxon>
        <taxon>Sepiidae</taxon>
        <taxon>Acanthosepion</taxon>
    </lineage>
</organism>
<name>A0A812D9B2_ACAPH</name>
<evidence type="ECO:0000256" key="4">
    <source>
        <dbReference type="ARBA" id="ARBA00022759"/>
    </source>
</evidence>